<evidence type="ECO:0008006" key="4">
    <source>
        <dbReference type="Google" id="ProtNLM"/>
    </source>
</evidence>
<proteinExistence type="predicted"/>
<keyword evidence="1" id="KW-1133">Transmembrane helix</keyword>
<evidence type="ECO:0000256" key="1">
    <source>
        <dbReference type="SAM" id="Phobius"/>
    </source>
</evidence>
<keyword evidence="3" id="KW-1185">Reference proteome</keyword>
<dbReference type="AlphaFoldDB" id="A0A4R1CM55"/>
<feature type="transmembrane region" description="Helical" evidence="1">
    <location>
        <begin position="83"/>
        <end position="104"/>
    </location>
</feature>
<keyword evidence="1" id="KW-0472">Membrane</keyword>
<evidence type="ECO:0000313" key="3">
    <source>
        <dbReference type="Proteomes" id="UP000295453"/>
    </source>
</evidence>
<gene>
    <name evidence="2" type="ORF">EPD65_00765</name>
</gene>
<reference evidence="2 3" key="1">
    <citation type="submission" date="2019-03" db="EMBL/GenBank/DDBJ databases">
        <authorList>
            <person name="Kim M.K.M."/>
        </authorList>
    </citation>
    <scope>NUCLEOTIDE SEQUENCE [LARGE SCALE GENOMIC DNA]</scope>
    <source>
        <strain evidence="2 3">18JY15-6</strain>
    </source>
</reference>
<dbReference type="EMBL" id="SJZJ01000001">
    <property type="protein sequence ID" value="TCJ31138.1"/>
    <property type="molecule type" value="Genomic_DNA"/>
</dbReference>
<name>A0A4R1CM55_9ACTN</name>
<dbReference type="OrthoDB" id="9987592at2"/>
<feature type="transmembrane region" description="Helical" evidence="1">
    <location>
        <begin position="21"/>
        <end position="45"/>
    </location>
</feature>
<dbReference type="RefSeq" id="WP_131580978.1">
    <property type="nucleotide sequence ID" value="NZ_SJZJ01000001.1"/>
</dbReference>
<evidence type="ECO:0000313" key="2">
    <source>
        <dbReference type="EMBL" id="TCJ31138.1"/>
    </source>
</evidence>
<sequence>MSATDPTDDADLETRQAVSQALVPMIFASAFAVVAVGVLAVIAAATTGDRALAGALVGGLAVLAVLLLGVATLALVVRVIPEASLLVAMVMYVAQVAVLFALYVRYQQDAAMRHDLSAPWLAGGIAAATIAWVAGQVLGAWRARHDTTGVHDLTQVSEDGS</sequence>
<dbReference type="Proteomes" id="UP000295453">
    <property type="component" value="Unassembled WGS sequence"/>
</dbReference>
<feature type="transmembrane region" description="Helical" evidence="1">
    <location>
        <begin position="116"/>
        <end position="135"/>
    </location>
</feature>
<organism evidence="2 3">
    <name type="scientific">Nocardioides jejuensis</name>
    <dbReference type="NCBI Taxonomy" id="2502782"/>
    <lineage>
        <taxon>Bacteria</taxon>
        <taxon>Bacillati</taxon>
        <taxon>Actinomycetota</taxon>
        <taxon>Actinomycetes</taxon>
        <taxon>Propionibacteriales</taxon>
        <taxon>Nocardioidaceae</taxon>
        <taxon>Nocardioides</taxon>
    </lineage>
</organism>
<keyword evidence="1" id="KW-0812">Transmembrane</keyword>
<feature type="transmembrane region" description="Helical" evidence="1">
    <location>
        <begin position="52"/>
        <end position="77"/>
    </location>
</feature>
<comment type="caution">
    <text evidence="2">The sequence shown here is derived from an EMBL/GenBank/DDBJ whole genome shotgun (WGS) entry which is preliminary data.</text>
</comment>
<accession>A0A4R1CM55</accession>
<protein>
    <recommendedName>
        <fullName evidence="4">ATP synthase protein I</fullName>
    </recommendedName>
</protein>